<dbReference type="Proteomes" id="UP000192674">
    <property type="component" value="Unassembled WGS sequence"/>
</dbReference>
<dbReference type="EMBL" id="FWXV01000007">
    <property type="protein sequence ID" value="SMD21474.1"/>
    <property type="molecule type" value="Genomic_DNA"/>
</dbReference>
<dbReference type="AlphaFoldDB" id="A0A1Y5XXS2"/>
<feature type="compositionally biased region" description="Pro residues" evidence="1">
    <location>
        <begin position="7"/>
        <end position="21"/>
    </location>
</feature>
<gene>
    <name evidence="3" type="ORF">SAMN05661093_06856</name>
</gene>
<dbReference type="RefSeq" id="WP_084430836.1">
    <property type="nucleotide sequence ID" value="NZ_FWXV01000007.1"/>
</dbReference>
<evidence type="ECO:0000256" key="1">
    <source>
        <dbReference type="SAM" id="MobiDB-lite"/>
    </source>
</evidence>
<accession>A0A1Y5XXS2</accession>
<evidence type="ECO:0000313" key="3">
    <source>
        <dbReference type="EMBL" id="SMD21474.1"/>
    </source>
</evidence>
<organism evidence="3 4">
    <name type="scientific">Kibdelosporangium aridum</name>
    <dbReference type="NCBI Taxonomy" id="2030"/>
    <lineage>
        <taxon>Bacteria</taxon>
        <taxon>Bacillati</taxon>
        <taxon>Actinomycetota</taxon>
        <taxon>Actinomycetes</taxon>
        <taxon>Pseudonocardiales</taxon>
        <taxon>Pseudonocardiaceae</taxon>
        <taxon>Kibdelosporangium</taxon>
    </lineage>
</organism>
<proteinExistence type="predicted"/>
<feature type="transmembrane region" description="Helical" evidence="2">
    <location>
        <begin position="32"/>
        <end position="52"/>
    </location>
</feature>
<keyword evidence="2" id="KW-1133">Transmembrane helix</keyword>
<sequence length="193" mass="20119">MSSDVSTPPPAPQQPGQQPQPEPKRKKGLPKWLISIIALIVIGGGVYAYNYFTNDAVQAKAGDCAKITGAKDKPEYASVACDSGTATHVVGKALSNTSDTCADPYISYTMTASRGPDAKLCLVPKMEEGACYKEDKNAATDFVKTDCGAADDETLKVTKIVNGAGDAACGEAAPITFPEPPTTLCFAPAKAQQ</sequence>
<keyword evidence="4" id="KW-1185">Reference proteome</keyword>
<protein>
    <submittedName>
        <fullName evidence="3">Uncharacterized protein</fullName>
    </submittedName>
</protein>
<feature type="region of interest" description="Disordered" evidence="1">
    <location>
        <begin position="1"/>
        <end position="27"/>
    </location>
</feature>
<dbReference type="OrthoDB" id="3635048at2"/>
<name>A0A1Y5XXS2_KIBAR</name>
<evidence type="ECO:0000313" key="4">
    <source>
        <dbReference type="Proteomes" id="UP000192674"/>
    </source>
</evidence>
<evidence type="ECO:0000256" key="2">
    <source>
        <dbReference type="SAM" id="Phobius"/>
    </source>
</evidence>
<reference evidence="3 4" key="1">
    <citation type="submission" date="2017-04" db="EMBL/GenBank/DDBJ databases">
        <authorList>
            <person name="Afonso C.L."/>
            <person name="Miller P.J."/>
            <person name="Scott M.A."/>
            <person name="Spackman E."/>
            <person name="Goraichik I."/>
            <person name="Dimitrov K.M."/>
            <person name="Suarez D.L."/>
            <person name="Swayne D.E."/>
        </authorList>
    </citation>
    <scope>NUCLEOTIDE SEQUENCE [LARGE SCALE GENOMIC DNA]</scope>
    <source>
        <strain evidence="3 4">DSM 43828</strain>
    </source>
</reference>
<keyword evidence="2" id="KW-0472">Membrane</keyword>
<keyword evidence="2" id="KW-0812">Transmembrane</keyword>